<reference evidence="1 2" key="1">
    <citation type="journal article" date="2012" name="PLoS Pathog.">
        <title>Diverse lifestyles and strategies of plant pathogenesis encoded in the genomes of eighteen Dothideomycetes fungi.</title>
        <authorList>
            <person name="Ohm R.A."/>
            <person name="Feau N."/>
            <person name="Henrissat B."/>
            <person name="Schoch C.L."/>
            <person name="Horwitz B.A."/>
            <person name="Barry K.W."/>
            <person name="Condon B.J."/>
            <person name="Copeland A.C."/>
            <person name="Dhillon B."/>
            <person name="Glaser F."/>
            <person name="Hesse C.N."/>
            <person name="Kosti I."/>
            <person name="LaButti K."/>
            <person name="Lindquist E.A."/>
            <person name="Lucas S."/>
            <person name="Salamov A.A."/>
            <person name="Bradshaw R.E."/>
            <person name="Ciuffetti L."/>
            <person name="Hamelin R.C."/>
            <person name="Kema G.H.J."/>
            <person name="Lawrence C."/>
            <person name="Scott J.A."/>
            <person name="Spatafora J.W."/>
            <person name="Turgeon B.G."/>
            <person name="de Wit P.J.G.M."/>
            <person name="Zhong S."/>
            <person name="Goodwin S.B."/>
            <person name="Grigoriev I.V."/>
        </authorList>
    </citation>
    <scope>NUCLEOTIDE SEQUENCE [LARGE SCALE GENOMIC DNA]</scope>
    <source>
        <strain evidence="2">C5 / ATCC 48332 / race O</strain>
    </source>
</reference>
<reference evidence="2" key="2">
    <citation type="journal article" date="2013" name="PLoS Genet.">
        <title>Comparative genome structure, secondary metabolite, and effector coding capacity across Cochliobolus pathogens.</title>
        <authorList>
            <person name="Condon B.J."/>
            <person name="Leng Y."/>
            <person name="Wu D."/>
            <person name="Bushley K.E."/>
            <person name="Ohm R.A."/>
            <person name="Otillar R."/>
            <person name="Martin J."/>
            <person name="Schackwitz W."/>
            <person name="Grimwood J."/>
            <person name="MohdZainudin N."/>
            <person name="Xue C."/>
            <person name="Wang R."/>
            <person name="Manning V.A."/>
            <person name="Dhillon B."/>
            <person name="Tu Z.J."/>
            <person name="Steffenson B.J."/>
            <person name="Salamov A."/>
            <person name="Sun H."/>
            <person name="Lowry S."/>
            <person name="LaButti K."/>
            <person name="Han J."/>
            <person name="Copeland A."/>
            <person name="Lindquist E."/>
            <person name="Barry K."/>
            <person name="Schmutz J."/>
            <person name="Baker S.E."/>
            <person name="Ciuffetti L.M."/>
            <person name="Grigoriev I.V."/>
            <person name="Zhong S."/>
            <person name="Turgeon B.G."/>
        </authorList>
    </citation>
    <scope>NUCLEOTIDE SEQUENCE [LARGE SCALE GENOMIC DNA]</scope>
    <source>
        <strain evidence="2">C5 / ATCC 48332 / race O</strain>
    </source>
</reference>
<dbReference type="HOGENOM" id="CLU_2573699_0_0_1"/>
<proteinExistence type="predicted"/>
<dbReference type="OrthoDB" id="3737666at2759"/>
<dbReference type="Proteomes" id="UP000016936">
    <property type="component" value="Unassembled WGS sequence"/>
</dbReference>
<sequence>MDYDLGVIKDKIETFNKGLKVVEAPFWLTPESKGGQQSYGSACVAFATEEETLKAIRGKHYILGESLRAEKLRITTSLTSI</sequence>
<organism evidence="1 2">
    <name type="scientific">Cochliobolus heterostrophus (strain C5 / ATCC 48332 / race O)</name>
    <name type="common">Southern corn leaf blight fungus</name>
    <name type="synonym">Bipolaris maydis</name>
    <dbReference type="NCBI Taxonomy" id="701091"/>
    <lineage>
        <taxon>Eukaryota</taxon>
        <taxon>Fungi</taxon>
        <taxon>Dikarya</taxon>
        <taxon>Ascomycota</taxon>
        <taxon>Pezizomycotina</taxon>
        <taxon>Dothideomycetes</taxon>
        <taxon>Pleosporomycetidae</taxon>
        <taxon>Pleosporales</taxon>
        <taxon>Pleosporineae</taxon>
        <taxon>Pleosporaceae</taxon>
        <taxon>Bipolaris</taxon>
    </lineage>
</organism>
<accession>M2TED8</accession>
<evidence type="ECO:0000313" key="1">
    <source>
        <dbReference type="EMBL" id="EMD84884.1"/>
    </source>
</evidence>
<dbReference type="EMBL" id="KB445599">
    <property type="protein sequence ID" value="EMD84884.1"/>
    <property type="molecule type" value="Genomic_DNA"/>
</dbReference>
<evidence type="ECO:0000313" key="2">
    <source>
        <dbReference type="Proteomes" id="UP000016936"/>
    </source>
</evidence>
<dbReference type="AlphaFoldDB" id="M2TED8"/>
<protein>
    <recommendedName>
        <fullName evidence="3">RRM domain-containing protein</fullName>
    </recommendedName>
</protein>
<gene>
    <name evidence="1" type="ORF">COCHEDRAFT_1219810</name>
</gene>
<evidence type="ECO:0008006" key="3">
    <source>
        <dbReference type="Google" id="ProtNLM"/>
    </source>
</evidence>
<keyword evidence="2" id="KW-1185">Reference proteome</keyword>
<name>M2TED8_COCH5</name>